<evidence type="ECO:0000256" key="3">
    <source>
        <dbReference type="ARBA" id="ARBA00022475"/>
    </source>
</evidence>
<dbReference type="InterPro" id="IPR051539">
    <property type="entry name" value="T4SS-coupling_protein"/>
</dbReference>
<keyword evidence="5" id="KW-0184">Conjugation</keyword>
<comment type="subcellular location">
    <subcellularLocation>
        <location evidence="1">Cell membrane</location>
        <topology evidence="1">Multi-pass membrane protein</topology>
    </subcellularLocation>
</comment>
<dbReference type="AlphaFoldDB" id="A0AAW8LKW4"/>
<evidence type="ECO:0000313" key="9">
    <source>
        <dbReference type="EMBL" id="MDR6701596.1"/>
    </source>
</evidence>
<dbReference type="Pfam" id="PF02534">
    <property type="entry name" value="T4SS-DNA_transf"/>
    <property type="match status" value="1"/>
</dbReference>
<dbReference type="EMBL" id="JAVDSW010000001">
    <property type="protein sequence ID" value="MDR6701596.1"/>
    <property type="molecule type" value="Genomic_DNA"/>
</dbReference>
<evidence type="ECO:0000256" key="2">
    <source>
        <dbReference type="ARBA" id="ARBA00008806"/>
    </source>
</evidence>
<comment type="similarity">
    <text evidence="2">Belongs to the VirD4/TraG family.</text>
</comment>
<dbReference type="InterPro" id="IPR003688">
    <property type="entry name" value="TraG/VirD4"/>
</dbReference>
<proteinExistence type="inferred from homology"/>
<evidence type="ECO:0000256" key="8">
    <source>
        <dbReference type="SAM" id="MobiDB-lite"/>
    </source>
</evidence>
<accession>A0AAW8LKW4</accession>
<dbReference type="PANTHER" id="PTHR37937:SF1">
    <property type="entry name" value="CONJUGATIVE TRANSFER: DNA TRANSPORT"/>
    <property type="match status" value="1"/>
</dbReference>
<dbReference type="PANTHER" id="PTHR37937">
    <property type="entry name" value="CONJUGATIVE TRANSFER: DNA TRANSPORT"/>
    <property type="match status" value="1"/>
</dbReference>
<comment type="caution">
    <text evidence="9">The sequence shown here is derived from an EMBL/GenBank/DDBJ whole genome shotgun (WGS) entry which is preliminary data.</text>
</comment>
<dbReference type="InterPro" id="IPR027417">
    <property type="entry name" value="P-loop_NTPase"/>
</dbReference>
<dbReference type="RefSeq" id="WP_209689104.1">
    <property type="nucleotide sequence ID" value="NZ_JAGIPM010000001.1"/>
</dbReference>
<evidence type="ECO:0000256" key="1">
    <source>
        <dbReference type="ARBA" id="ARBA00004651"/>
    </source>
</evidence>
<organism evidence="9 10">
    <name type="scientific">Agrobacterium tumefaciens</name>
    <dbReference type="NCBI Taxonomy" id="358"/>
    <lineage>
        <taxon>Bacteria</taxon>
        <taxon>Pseudomonadati</taxon>
        <taxon>Pseudomonadota</taxon>
        <taxon>Alphaproteobacteria</taxon>
        <taxon>Hyphomicrobiales</taxon>
        <taxon>Rhizobiaceae</taxon>
        <taxon>Rhizobium/Agrobacterium group</taxon>
        <taxon>Agrobacterium</taxon>
        <taxon>Agrobacterium tumefaciens complex</taxon>
    </lineage>
</organism>
<evidence type="ECO:0000256" key="7">
    <source>
        <dbReference type="ARBA" id="ARBA00023136"/>
    </source>
</evidence>
<dbReference type="Gene3D" id="3.40.50.300">
    <property type="entry name" value="P-loop containing nucleotide triphosphate hydrolases"/>
    <property type="match status" value="1"/>
</dbReference>
<dbReference type="Proteomes" id="UP001265315">
    <property type="component" value="Unassembled WGS sequence"/>
</dbReference>
<reference evidence="9" key="1">
    <citation type="submission" date="2023-07" db="EMBL/GenBank/DDBJ databases">
        <title>Sorghum-associated microbial communities from plants grown in Nebraska, USA.</title>
        <authorList>
            <person name="Schachtman D."/>
        </authorList>
    </citation>
    <scope>NUCLEOTIDE SEQUENCE</scope>
    <source>
        <strain evidence="9">1457</strain>
    </source>
</reference>
<dbReference type="GO" id="GO:0005886">
    <property type="term" value="C:plasma membrane"/>
    <property type="evidence" value="ECO:0007669"/>
    <property type="project" value="UniProtKB-SubCell"/>
</dbReference>
<gene>
    <name evidence="9" type="ORF">J2W61_001424</name>
</gene>
<keyword evidence="6" id="KW-1133">Transmembrane helix</keyword>
<keyword evidence="4" id="KW-0812">Transmembrane</keyword>
<keyword evidence="3" id="KW-1003">Cell membrane</keyword>
<evidence type="ECO:0000256" key="6">
    <source>
        <dbReference type="ARBA" id="ARBA00022989"/>
    </source>
</evidence>
<name>A0AAW8LKW4_AGRTU</name>
<evidence type="ECO:0000256" key="4">
    <source>
        <dbReference type="ARBA" id="ARBA00022692"/>
    </source>
</evidence>
<dbReference type="SUPFAM" id="SSF52540">
    <property type="entry name" value="P-loop containing nucleoside triphosphate hydrolases"/>
    <property type="match status" value="1"/>
</dbReference>
<keyword evidence="7" id="KW-0472">Membrane</keyword>
<sequence length="509" mass="57693">MTIITAPFKVAYWSTTMLCFAMVGSVKYAMRMQKGFRKWRQKVKPTHGDADFASDKVLKDGGHFDAEGWLVGVVERPGRFLSWRKRRKRVFTAREACAIGMAPRRTGKTQTAIAQLLELAGRKAKPDVLIVDPAGDIQIATQAAYEAAGYRVIVLNFIDPRGSETYDPLSYLRPYKFYDFDRQIDHLCQLIMPDDATTRETHFQEFARILLAGTMAYLMKDRQDDATLFRAVELLTTDSKARNAMFTDMRKSPDPIVRQAVNAFDEAGDKERGSFSTTMTRKLKVWLRQSVKALTATGEVDPQGAIIRGWTWENIYLADTPTAIYIRTGLGTDEGAAARLMLGNAINTRRYMFNEGMTKFKRDLRILVDEAVTIGNCQAIIDATNELGKAGVRVMLWYLSTRDVFQTFPNAKTLINNCDIFIFGGGKEMDAYEDFSRMIGEFTVESRSHSTGKHGDSQSANEQARRRAKADELRRQEFYELTAIISNFAVKLRKPFNVHGPEPVYYHKS</sequence>
<evidence type="ECO:0000256" key="5">
    <source>
        <dbReference type="ARBA" id="ARBA00022971"/>
    </source>
</evidence>
<feature type="compositionally biased region" description="Basic and acidic residues" evidence="8">
    <location>
        <begin position="446"/>
        <end position="456"/>
    </location>
</feature>
<protein>
    <submittedName>
        <fullName evidence="9">Type IV secretory pathway TraG/TraD family ATPase VirD4</fullName>
    </submittedName>
</protein>
<feature type="region of interest" description="Disordered" evidence="8">
    <location>
        <begin position="446"/>
        <end position="467"/>
    </location>
</feature>
<evidence type="ECO:0000313" key="10">
    <source>
        <dbReference type="Proteomes" id="UP001265315"/>
    </source>
</evidence>